<dbReference type="Gene3D" id="3.90.180.10">
    <property type="entry name" value="Medium-chain alcohol dehydrogenases, catalytic domain"/>
    <property type="match status" value="1"/>
</dbReference>
<dbReference type="InterPro" id="IPR047618">
    <property type="entry name" value="QOR-like"/>
</dbReference>
<dbReference type="Pfam" id="PF00107">
    <property type="entry name" value="ADH_zinc_N"/>
    <property type="match status" value="1"/>
</dbReference>
<evidence type="ECO:0000256" key="1">
    <source>
        <dbReference type="ARBA" id="ARBA00022857"/>
    </source>
</evidence>
<keyword evidence="5" id="KW-1185">Reference proteome</keyword>
<proteinExistence type="predicted"/>
<dbReference type="InterPro" id="IPR013154">
    <property type="entry name" value="ADH-like_N"/>
</dbReference>
<protein>
    <submittedName>
        <fullName evidence="4">NADPH2:quinone reductase</fullName>
        <ecNumber evidence="4">1.6.5.5</ecNumber>
    </submittedName>
</protein>
<gene>
    <name evidence="4" type="ORF">M2280_002531</name>
</gene>
<reference evidence="4 5" key="1">
    <citation type="submission" date="2023-04" db="EMBL/GenBank/DDBJ databases">
        <title>Forest soil microbial communities from Buena Vista Peninsula, Colon Province, Panama.</title>
        <authorList>
            <person name="Bouskill N."/>
        </authorList>
    </citation>
    <scope>NUCLEOTIDE SEQUENCE [LARGE SCALE GENOMIC DNA]</scope>
    <source>
        <strain evidence="4 5">CFH S0262</strain>
    </source>
</reference>
<dbReference type="InterPro" id="IPR036291">
    <property type="entry name" value="NAD(P)-bd_dom_sf"/>
</dbReference>
<dbReference type="EMBL" id="JARXVC010000005">
    <property type="protein sequence ID" value="MDH6281311.1"/>
    <property type="molecule type" value="Genomic_DNA"/>
</dbReference>
<dbReference type="InterPro" id="IPR011032">
    <property type="entry name" value="GroES-like_sf"/>
</dbReference>
<evidence type="ECO:0000313" key="4">
    <source>
        <dbReference type="EMBL" id="MDH6281311.1"/>
    </source>
</evidence>
<dbReference type="PANTHER" id="PTHR48106">
    <property type="entry name" value="QUINONE OXIDOREDUCTASE PIG3-RELATED"/>
    <property type="match status" value="1"/>
</dbReference>
<dbReference type="InterPro" id="IPR013149">
    <property type="entry name" value="ADH-like_C"/>
</dbReference>
<accession>A0ABT6MAI9</accession>
<evidence type="ECO:0000256" key="2">
    <source>
        <dbReference type="ARBA" id="ARBA00023002"/>
    </source>
</evidence>
<evidence type="ECO:0000313" key="5">
    <source>
        <dbReference type="Proteomes" id="UP001160334"/>
    </source>
</evidence>
<dbReference type="GO" id="GO:0003960">
    <property type="term" value="F:quinone reductase (NADPH) activity"/>
    <property type="evidence" value="ECO:0007669"/>
    <property type="project" value="UniProtKB-EC"/>
</dbReference>
<dbReference type="PANTHER" id="PTHR48106:SF13">
    <property type="entry name" value="QUINONE OXIDOREDUCTASE-RELATED"/>
    <property type="match status" value="1"/>
</dbReference>
<organism evidence="4 5">
    <name type="scientific">Prescottella agglutinans</name>
    <dbReference type="NCBI Taxonomy" id="1644129"/>
    <lineage>
        <taxon>Bacteria</taxon>
        <taxon>Bacillati</taxon>
        <taxon>Actinomycetota</taxon>
        <taxon>Actinomycetes</taxon>
        <taxon>Mycobacteriales</taxon>
        <taxon>Nocardiaceae</taxon>
        <taxon>Prescottella</taxon>
    </lineage>
</organism>
<sequence>MYNKNMRAIVVSQNGGPEVLTPTEVPDPGPGPGDLVVATEAIGINFIDTYFRNGTYARDLPYIPGDEGTGVVTAVGADVTEFGVGDRVAWAAAPGSYAEKVVVPAAVAVDVPGGVAPEQAASALLQGMTAHYLIESAYPARSGETVLVHAGAGGVGLLLTQMAAAKGVKVISTVSTDEKEALSREAGAWRVLRYGDGLAEKVRELTGGEGVAAVYDGVGKDTFDASLEALRIRGTLVLFGAASGPVPPFDLQRLNAGGSLYVTRPTLAHYVRNREELTWRAGAVFDAIAAGTLKLRVGGSYPLDAAEQAHRDLEGRKTTGSIVLVP</sequence>
<dbReference type="EC" id="1.6.5.5" evidence="4"/>
<dbReference type="SUPFAM" id="SSF51735">
    <property type="entry name" value="NAD(P)-binding Rossmann-fold domains"/>
    <property type="match status" value="1"/>
</dbReference>
<dbReference type="SUPFAM" id="SSF50129">
    <property type="entry name" value="GroES-like"/>
    <property type="match status" value="1"/>
</dbReference>
<keyword evidence="2 4" id="KW-0560">Oxidoreductase</keyword>
<dbReference type="SMART" id="SM00829">
    <property type="entry name" value="PKS_ER"/>
    <property type="match status" value="1"/>
</dbReference>
<evidence type="ECO:0000259" key="3">
    <source>
        <dbReference type="SMART" id="SM00829"/>
    </source>
</evidence>
<name>A0ABT6MAI9_9NOCA</name>
<dbReference type="Proteomes" id="UP001160334">
    <property type="component" value="Unassembled WGS sequence"/>
</dbReference>
<comment type="caution">
    <text evidence="4">The sequence shown here is derived from an EMBL/GenBank/DDBJ whole genome shotgun (WGS) entry which is preliminary data.</text>
</comment>
<feature type="domain" description="Enoyl reductase (ER)" evidence="3">
    <location>
        <begin position="15"/>
        <end position="324"/>
    </location>
</feature>
<dbReference type="Pfam" id="PF08240">
    <property type="entry name" value="ADH_N"/>
    <property type="match status" value="1"/>
</dbReference>
<dbReference type="InterPro" id="IPR020843">
    <property type="entry name" value="ER"/>
</dbReference>
<dbReference type="CDD" id="cd05286">
    <property type="entry name" value="QOR2"/>
    <property type="match status" value="1"/>
</dbReference>
<keyword evidence="1" id="KW-0521">NADP</keyword>
<dbReference type="Gene3D" id="3.40.50.720">
    <property type="entry name" value="NAD(P)-binding Rossmann-like Domain"/>
    <property type="match status" value="1"/>
</dbReference>